<dbReference type="EMBL" id="CP051428">
    <property type="protein sequence ID" value="QJC52181.1"/>
    <property type="molecule type" value="Genomic_DNA"/>
</dbReference>
<dbReference type="AlphaFoldDB" id="A0A6H2GXM2"/>
<dbReference type="RefSeq" id="WP_168907756.1">
    <property type="nucleotide sequence ID" value="NZ_CP051428.1"/>
</dbReference>
<proteinExistence type="predicted"/>
<reference evidence="2 3" key="1">
    <citation type="submission" date="2020-04" db="EMBL/GenBank/DDBJ databases">
        <title>Novel Paenibacillus strain UniB2 isolated from commercial digestive syrup.</title>
        <authorList>
            <person name="Thorat V."/>
            <person name="Kirdat K."/>
            <person name="Tiwarekar B."/>
            <person name="Yadav A."/>
        </authorList>
    </citation>
    <scope>NUCLEOTIDE SEQUENCE [LARGE SCALE GENOMIC DNA]</scope>
    <source>
        <strain evidence="2 3">UniB2</strain>
    </source>
</reference>
<sequence>MLALLGRVAVLLMVYGLFFFGPFGIYSVGMALFLVGARWSLALLEDKPRWSRTGRRRRM</sequence>
<keyword evidence="3" id="KW-1185">Reference proteome</keyword>
<gene>
    <name evidence="2" type="ORF">HGI30_11855</name>
</gene>
<keyword evidence="1" id="KW-1133">Transmembrane helix</keyword>
<protein>
    <submittedName>
        <fullName evidence="2">Uncharacterized protein</fullName>
    </submittedName>
</protein>
<dbReference type="KEGG" id="palr:HGI30_11855"/>
<organism evidence="2 3">
    <name type="scientific">Paenibacillus albicereus</name>
    <dbReference type="NCBI Taxonomy" id="2726185"/>
    <lineage>
        <taxon>Bacteria</taxon>
        <taxon>Bacillati</taxon>
        <taxon>Bacillota</taxon>
        <taxon>Bacilli</taxon>
        <taxon>Bacillales</taxon>
        <taxon>Paenibacillaceae</taxon>
        <taxon>Paenibacillus</taxon>
    </lineage>
</organism>
<dbReference type="Proteomes" id="UP000502136">
    <property type="component" value="Chromosome"/>
</dbReference>
<evidence type="ECO:0000313" key="3">
    <source>
        <dbReference type="Proteomes" id="UP000502136"/>
    </source>
</evidence>
<feature type="transmembrane region" description="Helical" evidence="1">
    <location>
        <begin position="12"/>
        <end position="35"/>
    </location>
</feature>
<evidence type="ECO:0000313" key="2">
    <source>
        <dbReference type="EMBL" id="QJC52181.1"/>
    </source>
</evidence>
<keyword evidence="1" id="KW-0812">Transmembrane</keyword>
<keyword evidence="1" id="KW-0472">Membrane</keyword>
<name>A0A6H2GXM2_9BACL</name>
<evidence type="ECO:0000256" key="1">
    <source>
        <dbReference type="SAM" id="Phobius"/>
    </source>
</evidence>
<accession>A0A6H2GXM2</accession>